<evidence type="ECO:0000256" key="5">
    <source>
        <dbReference type="RuleBase" id="RU003657"/>
    </source>
</evidence>
<keyword evidence="3 5" id="KW-0368">Histidine biosynthesis</keyword>
<evidence type="ECO:0000313" key="6">
    <source>
        <dbReference type="EMBL" id="XCG51300.1"/>
    </source>
</evidence>
<comment type="similarity">
    <text evidence="1 5">Belongs to the HisA/HisF family.</text>
</comment>
<dbReference type="SUPFAM" id="SSF51366">
    <property type="entry name" value="Ribulose-phoshate binding barrel"/>
    <property type="match status" value="1"/>
</dbReference>
<dbReference type="Gene3D" id="3.20.20.70">
    <property type="entry name" value="Aldolase class I"/>
    <property type="match status" value="1"/>
</dbReference>
<dbReference type="PANTHER" id="PTHR43090">
    <property type="entry name" value="1-(5-PHOSPHORIBOSYL)-5-[(5-PHOSPHORIBOSYLAMINO)METHYLIDENEAMINO] IMIDAZOLE-4-CARBOXAMIDE ISOMERASE"/>
    <property type="match status" value="1"/>
</dbReference>
<name>A0AAU8CWY0_9HYPH</name>
<dbReference type="GO" id="GO:0000162">
    <property type="term" value="P:L-tryptophan biosynthetic process"/>
    <property type="evidence" value="ECO:0007669"/>
    <property type="project" value="TreeGrafter"/>
</dbReference>
<organism evidence="6">
    <name type="scientific">Mesorhizobium sp. WSM2240</name>
    <dbReference type="NCBI Taxonomy" id="3228851"/>
    <lineage>
        <taxon>Bacteria</taxon>
        <taxon>Pseudomonadati</taxon>
        <taxon>Pseudomonadota</taxon>
        <taxon>Alphaproteobacteria</taxon>
        <taxon>Hyphomicrobiales</taxon>
        <taxon>Phyllobacteriaceae</taxon>
        <taxon>Mesorhizobium</taxon>
    </lineage>
</organism>
<evidence type="ECO:0000256" key="1">
    <source>
        <dbReference type="ARBA" id="ARBA00009667"/>
    </source>
</evidence>
<evidence type="ECO:0000256" key="4">
    <source>
        <dbReference type="ARBA" id="ARBA00029440"/>
    </source>
</evidence>
<dbReference type="InterPro" id="IPR044524">
    <property type="entry name" value="Isoase_HisA-like"/>
</dbReference>
<evidence type="ECO:0000256" key="3">
    <source>
        <dbReference type="ARBA" id="ARBA00023102"/>
    </source>
</evidence>
<gene>
    <name evidence="6" type="ORF">ABVK50_12850</name>
</gene>
<dbReference type="Pfam" id="PF00977">
    <property type="entry name" value="His_biosynth"/>
    <property type="match status" value="1"/>
</dbReference>
<comment type="pathway">
    <text evidence="4">Amino-acid biosynthesis.</text>
</comment>
<evidence type="ECO:0000256" key="2">
    <source>
        <dbReference type="ARBA" id="ARBA00022605"/>
    </source>
</evidence>
<dbReference type="AlphaFoldDB" id="A0AAU8CWY0"/>
<sequence length="233" mass="24506">MRIIPVLDLKGGQVVRAEMGKRDRYRPIATPLSASPGPVSVATGLRTLYPFSTFYIADLDAIEGRAPNAGALASLREMTDPPELWVDGGISDGETLAAALARPSLRPVLGAESQRDDALLRRFRDHPGLILSLDFFAEGFRGPASILQEPALWPQSVIVMTLTKVGSAAGPDFERLSQIKARAGNRSVIAAGGVRNEADIRALSALGVDAALVATSLHDGTLTPGQLASLGAC</sequence>
<dbReference type="InterPro" id="IPR013785">
    <property type="entry name" value="Aldolase_TIM"/>
</dbReference>
<dbReference type="GO" id="GO:0005737">
    <property type="term" value="C:cytoplasm"/>
    <property type="evidence" value="ECO:0007669"/>
    <property type="project" value="TreeGrafter"/>
</dbReference>
<dbReference type="PANTHER" id="PTHR43090:SF2">
    <property type="entry name" value="1-(5-PHOSPHORIBOSYL)-5-[(5-PHOSPHORIBOSYLAMINO)METHYLIDENEAMINO] IMIDAZOLE-4-CARBOXAMIDE ISOMERASE"/>
    <property type="match status" value="1"/>
</dbReference>
<proteinExistence type="inferred from homology"/>
<dbReference type="GO" id="GO:0003949">
    <property type="term" value="F:1-(5-phosphoribosyl)-5-[(5-phosphoribosylamino)methylideneamino]imidazole-4-carboxamide isomerase activity"/>
    <property type="evidence" value="ECO:0007669"/>
    <property type="project" value="InterPro"/>
</dbReference>
<accession>A0AAU8CWY0</accession>
<dbReference type="InterPro" id="IPR006062">
    <property type="entry name" value="His_biosynth"/>
</dbReference>
<keyword evidence="2 5" id="KW-0028">Amino-acid biosynthesis</keyword>
<dbReference type="InterPro" id="IPR011060">
    <property type="entry name" value="RibuloseP-bd_barrel"/>
</dbReference>
<protein>
    <submittedName>
        <fullName evidence="6">HisA/HisF-related TIM barrel protein</fullName>
    </submittedName>
</protein>
<reference evidence="6" key="1">
    <citation type="submission" date="2024-06" db="EMBL/GenBank/DDBJ databases">
        <title>Mesorhizobium karijinii sp. nov., a symbiont of the iconic Swainsona formosa from arid Australia.</title>
        <authorList>
            <person name="Hill Y.J."/>
            <person name="Watkin E.L.J."/>
            <person name="O'Hara G.W."/>
            <person name="Terpolilli J."/>
            <person name="Tye M.L."/>
            <person name="Kohlmeier M.G."/>
        </authorList>
    </citation>
    <scope>NUCLEOTIDE SEQUENCE</scope>
    <source>
        <strain evidence="6">WSM2240</strain>
    </source>
</reference>
<dbReference type="CDD" id="cd04723">
    <property type="entry name" value="HisA_HisF"/>
    <property type="match status" value="1"/>
</dbReference>
<dbReference type="RefSeq" id="WP_353641192.1">
    <property type="nucleotide sequence ID" value="NZ_CP159253.1"/>
</dbReference>
<dbReference type="EMBL" id="CP159253">
    <property type="protein sequence ID" value="XCG51300.1"/>
    <property type="molecule type" value="Genomic_DNA"/>
</dbReference>
<dbReference type="GO" id="GO:0000105">
    <property type="term" value="P:L-histidine biosynthetic process"/>
    <property type="evidence" value="ECO:0007669"/>
    <property type="project" value="UniProtKB-KW"/>
</dbReference>